<dbReference type="InterPro" id="IPR015915">
    <property type="entry name" value="Kelch-typ_b-propeller"/>
</dbReference>
<evidence type="ECO:0000313" key="2">
    <source>
        <dbReference type="EMBL" id="PAV77375.1"/>
    </source>
</evidence>
<organism evidence="2 3">
    <name type="scientific">Diploscapter pachys</name>
    <dbReference type="NCBI Taxonomy" id="2018661"/>
    <lineage>
        <taxon>Eukaryota</taxon>
        <taxon>Metazoa</taxon>
        <taxon>Ecdysozoa</taxon>
        <taxon>Nematoda</taxon>
        <taxon>Chromadorea</taxon>
        <taxon>Rhabditida</taxon>
        <taxon>Rhabditina</taxon>
        <taxon>Rhabditomorpha</taxon>
        <taxon>Rhabditoidea</taxon>
        <taxon>Rhabditidae</taxon>
        <taxon>Diploscapter</taxon>
    </lineage>
</organism>
<dbReference type="Pfam" id="PF01344">
    <property type="entry name" value="Kelch_1"/>
    <property type="match status" value="1"/>
</dbReference>
<protein>
    <submittedName>
        <fullName evidence="2">Uncharacterized protein</fullName>
    </submittedName>
</protein>
<dbReference type="EMBL" id="LIAE01007719">
    <property type="protein sequence ID" value="PAV77375.1"/>
    <property type="molecule type" value="Genomic_DNA"/>
</dbReference>
<comment type="caution">
    <text evidence="2">The sequence shown here is derived from an EMBL/GenBank/DDBJ whole genome shotgun (WGS) entry which is preliminary data.</text>
</comment>
<dbReference type="Gene3D" id="2.120.10.80">
    <property type="entry name" value="Kelch-type beta propeller"/>
    <property type="match status" value="1"/>
</dbReference>
<evidence type="ECO:0000256" key="1">
    <source>
        <dbReference type="ARBA" id="ARBA00022441"/>
    </source>
</evidence>
<sequence length="286" mass="32672">MNYARYDHSLVAANGKLYAIGGFQNTEKRGNGAFLAINFCDVIEKYDPLTNEWKTVRENSAHRHDIKKRLSQIEGKTLDGEPKQKRAKKDKLETVNDMYQLNPSLLTDQNDSLILHPDFRLGNIRAAAIECGILYNRNRSVSHGIDDMIRKTVVFLMAQLFKHDNTRKYTTARKLKPEMTKFPEQIFAKIAAGMIKLIEMKPNAAIKGSETDMKIPADQWAQLIYDEIEHVLENSPTRNKTKPIFKYINDEDHIRNLKLDLQAVENNWFPSPVPFAKGGGAKRVAS</sequence>
<keyword evidence="3" id="KW-1185">Reference proteome</keyword>
<accession>A0A2A2KTU0</accession>
<proteinExistence type="predicted"/>
<keyword evidence="1" id="KW-0880">Kelch repeat</keyword>
<reference evidence="2 3" key="1">
    <citation type="journal article" date="2017" name="Curr. Biol.">
        <title>Genome architecture and evolution of a unichromosomal asexual nematode.</title>
        <authorList>
            <person name="Fradin H."/>
            <person name="Zegar C."/>
            <person name="Gutwein M."/>
            <person name="Lucas J."/>
            <person name="Kovtun M."/>
            <person name="Corcoran D."/>
            <person name="Baugh L.R."/>
            <person name="Kiontke K."/>
            <person name="Gunsalus K."/>
            <person name="Fitch D.H."/>
            <person name="Piano F."/>
        </authorList>
    </citation>
    <scope>NUCLEOTIDE SEQUENCE [LARGE SCALE GENOMIC DNA]</scope>
    <source>
        <strain evidence="2">PF1309</strain>
    </source>
</reference>
<dbReference type="InterPro" id="IPR006652">
    <property type="entry name" value="Kelch_1"/>
</dbReference>
<dbReference type="Proteomes" id="UP000218231">
    <property type="component" value="Unassembled WGS sequence"/>
</dbReference>
<dbReference type="SUPFAM" id="SSF117281">
    <property type="entry name" value="Kelch motif"/>
    <property type="match status" value="1"/>
</dbReference>
<evidence type="ECO:0000313" key="3">
    <source>
        <dbReference type="Proteomes" id="UP000218231"/>
    </source>
</evidence>
<name>A0A2A2KTU0_9BILA</name>
<dbReference type="AlphaFoldDB" id="A0A2A2KTU0"/>
<gene>
    <name evidence="2" type="ORF">WR25_16569</name>
</gene>